<feature type="domain" description="PPIase cyclophilin-type" evidence="6">
    <location>
        <begin position="6"/>
        <end position="159"/>
    </location>
</feature>
<dbReference type="PANTHER" id="PTHR45625:SF4">
    <property type="entry name" value="PEPTIDYLPROLYL ISOMERASE DOMAIN AND WD REPEAT-CONTAINING PROTEIN 1"/>
    <property type="match status" value="1"/>
</dbReference>
<dbReference type="Proteomes" id="UP001165422">
    <property type="component" value="Unassembled WGS sequence"/>
</dbReference>
<dbReference type="InterPro" id="IPR044666">
    <property type="entry name" value="Cyclophilin_A-like"/>
</dbReference>
<dbReference type="PIRSF" id="PIRSF001467">
    <property type="entry name" value="Peptidylpro_ismrse"/>
    <property type="match status" value="1"/>
</dbReference>
<reference evidence="7" key="1">
    <citation type="submission" date="2021-11" db="EMBL/GenBank/DDBJ databases">
        <authorList>
            <person name="Qingchun L."/>
            <person name="Dong Z."/>
            <person name="Zongwei Q."/>
            <person name="Jia Z."/>
            <person name="Duotao L."/>
        </authorList>
    </citation>
    <scope>NUCLEOTIDE SEQUENCE</scope>
    <source>
        <strain evidence="7">WLY-B-L2</strain>
    </source>
</reference>
<comment type="catalytic activity">
    <reaction evidence="5">
        <text>[protein]-peptidylproline (omega=180) = [protein]-peptidylproline (omega=0)</text>
        <dbReference type="Rhea" id="RHEA:16237"/>
        <dbReference type="Rhea" id="RHEA-COMP:10747"/>
        <dbReference type="Rhea" id="RHEA-COMP:10748"/>
        <dbReference type="ChEBI" id="CHEBI:83833"/>
        <dbReference type="ChEBI" id="CHEBI:83834"/>
        <dbReference type="EC" id="5.2.1.8"/>
    </reaction>
</comment>
<accession>A0ABS8N8N3</accession>
<evidence type="ECO:0000259" key="6">
    <source>
        <dbReference type="PROSITE" id="PS50072"/>
    </source>
</evidence>
<dbReference type="InterPro" id="IPR024936">
    <property type="entry name" value="Cyclophilin-type_PPIase"/>
</dbReference>
<comment type="similarity">
    <text evidence="2 5">Belongs to the cyclophilin-type PPIase family.</text>
</comment>
<evidence type="ECO:0000256" key="1">
    <source>
        <dbReference type="ARBA" id="ARBA00002388"/>
    </source>
</evidence>
<dbReference type="EMBL" id="JAJJPB010000024">
    <property type="protein sequence ID" value="MCC9296167.1"/>
    <property type="molecule type" value="Genomic_DNA"/>
</dbReference>
<comment type="function">
    <text evidence="1 5">PPIases accelerate the folding of proteins. It catalyzes the cis-trans isomerization of proline imidic peptide bonds in oligopeptides.</text>
</comment>
<dbReference type="Gene3D" id="2.40.100.10">
    <property type="entry name" value="Cyclophilin-like"/>
    <property type="match status" value="1"/>
</dbReference>
<dbReference type="GO" id="GO:0016853">
    <property type="term" value="F:isomerase activity"/>
    <property type="evidence" value="ECO:0007669"/>
    <property type="project" value="UniProtKB-KW"/>
</dbReference>
<comment type="caution">
    <text evidence="7">The sequence shown here is derived from an EMBL/GenBank/DDBJ whole genome shotgun (WGS) entry which is preliminary data.</text>
</comment>
<keyword evidence="4 5" id="KW-0413">Isomerase</keyword>
<evidence type="ECO:0000256" key="4">
    <source>
        <dbReference type="ARBA" id="ARBA00023235"/>
    </source>
</evidence>
<evidence type="ECO:0000313" key="7">
    <source>
        <dbReference type="EMBL" id="MCC9296167.1"/>
    </source>
</evidence>
<dbReference type="Pfam" id="PF00160">
    <property type="entry name" value="Pro_isomerase"/>
    <property type="match status" value="1"/>
</dbReference>
<dbReference type="RefSeq" id="WP_229981881.1">
    <property type="nucleotide sequence ID" value="NZ_JAJJPB010000024.1"/>
</dbReference>
<keyword evidence="3 5" id="KW-0697">Rotamase</keyword>
<gene>
    <name evidence="7" type="ORF">LN736_15005</name>
</gene>
<proteinExistence type="inferred from homology"/>
<dbReference type="PROSITE" id="PS50072">
    <property type="entry name" value="CSA_PPIASE_2"/>
    <property type="match status" value="1"/>
</dbReference>
<protein>
    <recommendedName>
        <fullName evidence="5">Peptidyl-prolyl cis-trans isomerase</fullName>
        <shortName evidence="5">PPIase</shortName>
        <ecNumber evidence="5">5.2.1.8</ecNumber>
    </recommendedName>
</protein>
<keyword evidence="8" id="KW-1185">Reference proteome</keyword>
<dbReference type="PROSITE" id="PS00170">
    <property type="entry name" value="CSA_PPIASE_1"/>
    <property type="match status" value="1"/>
</dbReference>
<dbReference type="EC" id="5.2.1.8" evidence="5"/>
<evidence type="ECO:0000256" key="2">
    <source>
        <dbReference type="ARBA" id="ARBA00007365"/>
    </source>
</evidence>
<dbReference type="InterPro" id="IPR029000">
    <property type="entry name" value="Cyclophilin-like_dom_sf"/>
</dbReference>
<evidence type="ECO:0000313" key="8">
    <source>
        <dbReference type="Proteomes" id="UP001165422"/>
    </source>
</evidence>
<dbReference type="InterPro" id="IPR002130">
    <property type="entry name" value="Cyclophilin-type_PPIase_dom"/>
</dbReference>
<sequence length="174" mass="19620">MKNPVVTIEMENNKTIKMELYPNIAPNTVNNFISLINRSFYDDTIFHRVIPGFMIQGGDPEGSGMGGPGYSIKGEFSSNNFKNNLKHTRGVISMARTMAPNSAGSQFFIMTDDAPHLDSQYAAFGKVIEGMEEIDEIVSQKRDYNDRPYEDQKMKKVTVETFGEKYDEPEKVEG</sequence>
<evidence type="ECO:0000256" key="5">
    <source>
        <dbReference type="RuleBase" id="RU363019"/>
    </source>
</evidence>
<dbReference type="SUPFAM" id="SSF50891">
    <property type="entry name" value="Cyclophilin-like"/>
    <property type="match status" value="1"/>
</dbReference>
<organism evidence="7 8">
    <name type="scientific">Clostridium aromativorans</name>
    <dbReference type="NCBI Taxonomy" id="2836848"/>
    <lineage>
        <taxon>Bacteria</taxon>
        <taxon>Bacillati</taxon>
        <taxon>Bacillota</taxon>
        <taxon>Clostridia</taxon>
        <taxon>Eubacteriales</taxon>
        <taxon>Clostridiaceae</taxon>
        <taxon>Clostridium</taxon>
    </lineage>
</organism>
<dbReference type="CDD" id="cd00317">
    <property type="entry name" value="cyclophilin"/>
    <property type="match status" value="1"/>
</dbReference>
<dbReference type="PANTHER" id="PTHR45625">
    <property type="entry name" value="PEPTIDYL-PROLYL CIS-TRANS ISOMERASE-RELATED"/>
    <property type="match status" value="1"/>
</dbReference>
<dbReference type="InterPro" id="IPR020892">
    <property type="entry name" value="Cyclophilin-type_PPIase_CS"/>
</dbReference>
<evidence type="ECO:0000256" key="3">
    <source>
        <dbReference type="ARBA" id="ARBA00023110"/>
    </source>
</evidence>
<name>A0ABS8N8N3_9CLOT</name>
<dbReference type="PRINTS" id="PR00153">
    <property type="entry name" value="CSAPPISMRASE"/>
</dbReference>